<comment type="caution">
    <text evidence="14">The sequence shown here is derived from an EMBL/GenBank/DDBJ whole genome shotgun (WGS) entry which is preliminary data.</text>
</comment>
<dbReference type="GO" id="GO:0005737">
    <property type="term" value="C:cytoplasm"/>
    <property type="evidence" value="ECO:0007669"/>
    <property type="project" value="TreeGrafter"/>
</dbReference>
<dbReference type="GO" id="GO:1990077">
    <property type="term" value="C:primosome complex"/>
    <property type="evidence" value="ECO:0007669"/>
    <property type="project" value="UniProtKB-KW"/>
</dbReference>
<evidence type="ECO:0000256" key="6">
    <source>
        <dbReference type="ARBA" id="ARBA00022705"/>
    </source>
</evidence>
<evidence type="ECO:0000256" key="5">
    <source>
        <dbReference type="ARBA" id="ARBA00022695"/>
    </source>
</evidence>
<evidence type="ECO:0000313" key="15">
    <source>
        <dbReference type="Proteomes" id="UP000190198"/>
    </source>
</evidence>
<dbReference type="SMART" id="SM00400">
    <property type="entry name" value="ZnF_CHCC"/>
    <property type="match status" value="1"/>
</dbReference>
<dbReference type="Proteomes" id="UP000190198">
    <property type="component" value="Unassembled WGS sequence"/>
</dbReference>
<dbReference type="GO" id="GO:0008270">
    <property type="term" value="F:zinc ion binding"/>
    <property type="evidence" value="ECO:0007669"/>
    <property type="project" value="UniProtKB-KW"/>
</dbReference>
<dbReference type="Pfam" id="PF01807">
    <property type="entry name" value="Zn_ribbon_DnaG"/>
    <property type="match status" value="1"/>
</dbReference>
<dbReference type="GO" id="GO:0000428">
    <property type="term" value="C:DNA-directed RNA polymerase complex"/>
    <property type="evidence" value="ECO:0007669"/>
    <property type="project" value="UniProtKB-KW"/>
</dbReference>
<evidence type="ECO:0000256" key="7">
    <source>
        <dbReference type="ARBA" id="ARBA00022723"/>
    </source>
</evidence>
<evidence type="ECO:0000256" key="11">
    <source>
        <dbReference type="ARBA" id="ARBA00023125"/>
    </source>
</evidence>
<proteinExistence type="predicted"/>
<dbReference type="AlphaFoldDB" id="A0A1T2KUZ4"/>
<keyword evidence="4" id="KW-0808">Transferase</keyword>
<dbReference type="PANTHER" id="PTHR30313">
    <property type="entry name" value="DNA PRIMASE"/>
    <property type="match status" value="1"/>
</dbReference>
<keyword evidence="6" id="KW-0235">DNA replication</keyword>
<keyword evidence="11" id="KW-0238">DNA-binding</keyword>
<keyword evidence="15" id="KW-1185">Reference proteome</keyword>
<dbReference type="InterPro" id="IPR002694">
    <property type="entry name" value="Znf_CHC2"/>
</dbReference>
<evidence type="ECO:0000256" key="1">
    <source>
        <dbReference type="ARBA" id="ARBA00001947"/>
    </source>
</evidence>
<evidence type="ECO:0000256" key="4">
    <source>
        <dbReference type="ARBA" id="ARBA00022679"/>
    </source>
</evidence>
<accession>A0A1T2KUZ4</accession>
<evidence type="ECO:0000256" key="12">
    <source>
        <dbReference type="ARBA" id="ARBA00023163"/>
    </source>
</evidence>
<dbReference type="InterPro" id="IPR036977">
    <property type="entry name" value="DNA_primase_Znf_CHC2"/>
</dbReference>
<dbReference type="EMBL" id="MPRK01000315">
    <property type="protein sequence ID" value="OOZ36679.1"/>
    <property type="molecule type" value="Genomic_DNA"/>
</dbReference>
<evidence type="ECO:0000256" key="10">
    <source>
        <dbReference type="ARBA" id="ARBA00022842"/>
    </source>
</evidence>
<evidence type="ECO:0000256" key="3">
    <source>
        <dbReference type="ARBA" id="ARBA00022515"/>
    </source>
</evidence>
<evidence type="ECO:0000256" key="8">
    <source>
        <dbReference type="ARBA" id="ARBA00022771"/>
    </source>
</evidence>
<keyword evidence="2" id="KW-0240">DNA-directed RNA polymerase</keyword>
<name>A0A1T2KUZ4_9GAMM</name>
<feature type="domain" description="Zinc finger CHC2-type" evidence="13">
    <location>
        <begin position="36"/>
        <end position="90"/>
    </location>
</feature>
<keyword evidence="12" id="KW-0804">Transcription</keyword>
<dbReference type="FunFam" id="3.90.580.10:FF:000001">
    <property type="entry name" value="DNA primase"/>
    <property type="match status" value="1"/>
</dbReference>
<keyword evidence="3" id="KW-0639">Primosome</keyword>
<dbReference type="InterPro" id="IPR050219">
    <property type="entry name" value="DnaG_primase"/>
</dbReference>
<protein>
    <submittedName>
        <fullName evidence="14">DNA primase</fullName>
    </submittedName>
</protein>
<dbReference type="SUPFAM" id="SSF57783">
    <property type="entry name" value="Zinc beta-ribbon"/>
    <property type="match status" value="1"/>
</dbReference>
<keyword evidence="7" id="KW-0479">Metal-binding</keyword>
<feature type="non-terminal residue" evidence="14">
    <location>
        <position position="137"/>
    </location>
</feature>
<organism evidence="14 15">
    <name type="scientific">Solemya elarraichensis gill symbiont</name>
    <dbReference type="NCBI Taxonomy" id="1918949"/>
    <lineage>
        <taxon>Bacteria</taxon>
        <taxon>Pseudomonadati</taxon>
        <taxon>Pseudomonadota</taxon>
        <taxon>Gammaproteobacteria</taxon>
        <taxon>sulfur-oxidizing symbionts</taxon>
    </lineage>
</organism>
<dbReference type="PANTHER" id="PTHR30313:SF2">
    <property type="entry name" value="DNA PRIMASE"/>
    <property type="match status" value="1"/>
</dbReference>
<keyword evidence="9" id="KW-0862">Zinc</keyword>
<evidence type="ECO:0000259" key="13">
    <source>
        <dbReference type="SMART" id="SM00400"/>
    </source>
</evidence>
<sequence>MAGRIPNEFIDQLLARVDIVDVVEHRVPLKKAGSEFQACCPFHTEKTPSFTVSPQKQFYHCFGCGAHGTAIGFLMEYEHLSFVEAIEELAKQAGVEVPHEGGSVQKGPDLQPVYALLEAASNFYQQQLKDKQQGKSA</sequence>
<keyword evidence="5" id="KW-0548">Nucleotidyltransferase</keyword>
<gene>
    <name evidence="14" type="ORF">BOW52_10650</name>
</gene>
<dbReference type="RefSeq" id="WP_245828672.1">
    <property type="nucleotide sequence ID" value="NZ_MPRK01000315.1"/>
</dbReference>
<keyword evidence="10" id="KW-0460">Magnesium</keyword>
<evidence type="ECO:0000256" key="2">
    <source>
        <dbReference type="ARBA" id="ARBA00022478"/>
    </source>
</evidence>
<dbReference type="GO" id="GO:0003677">
    <property type="term" value="F:DNA binding"/>
    <property type="evidence" value="ECO:0007669"/>
    <property type="project" value="UniProtKB-KW"/>
</dbReference>
<comment type="cofactor">
    <cofactor evidence="1">
        <name>Zn(2+)</name>
        <dbReference type="ChEBI" id="CHEBI:29105"/>
    </cofactor>
</comment>
<evidence type="ECO:0000256" key="9">
    <source>
        <dbReference type="ARBA" id="ARBA00022833"/>
    </source>
</evidence>
<reference evidence="14 15" key="1">
    <citation type="submission" date="2016-11" db="EMBL/GenBank/DDBJ databases">
        <title>Mixed transmission modes and dynamic genome evolution in an obligate animal-bacterial symbiosis.</title>
        <authorList>
            <person name="Russell S.L."/>
            <person name="Corbett-Detig R.B."/>
            <person name="Cavanaugh C.M."/>
        </authorList>
    </citation>
    <scope>NUCLEOTIDE SEQUENCE [LARGE SCALE GENOMIC DNA]</scope>
    <source>
        <strain evidence="14">Sp-SM6</strain>
    </source>
</reference>
<keyword evidence="8" id="KW-0863">Zinc-finger</keyword>
<dbReference type="GO" id="GO:0003899">
    <property type="term" value="F:DNA-directed RNA polymerase activity"/>
    <property type="evidence" value="ECO:0007669"/>
    <property type="project" value="InterPro"/>
</dbReference>
<dbReference type="Gene3D" id="3.90.580.10">
    <property type="entry name" value="Zinc finger, CHC2-type domain"/>
    <property type="match status" value="1"/>
</dbReference>
<evidence type="ECO:0000313" key="14">
    <source>
        <dbReference type="EMBL" id="OOZ36679.1"/>
    </source>
</evidence>
<dbReference type="GO" id="GO:0006269">
    <property type="term" value="P:DNA replication, synthesis of primer"/>
    <property type="evidence" value="ECO:0007669"/>
    <property type="project" value="UniProtKB-KW"/>
</dbReference>